<organism evidence="1 2">
    <name type="scientific">Flavobacterium limi</name>
    <dbReference type="NCBI Taxonomy" id="2045105"/>
    <lineage>
        <taxon>Bacteria</taxon>
        <taxon>Pseudomonadati</taxon>
        <taxon>Bacteroidota</taxon>
        <taxon>Flavobacteriia</taxon>
        <taxon>Flavobacteriales</taxon>
        <taxon>Flavobacteriaceae</taxon>
        <taxon>Flavobacterium</taxon>
    </lineage>
</organism>
<keyword evidence="2" id="KW-1185">Reference proteome</keyword>
<accession>A0ABQ1UZ78</accession>
<sequence length="117" mass="14121">MTKKDLRFFINIDKIILNFDNQNANYTDNELFRFEFVKPYNGYYHSTILVYYKNIPFGTISHKNIKNANNSQFRVNNRQLYVKGFSLIIIDLFKYLNIKEFSLATFENSINCKFRLY</sequence>
<gene>
    <name evidence="1" type="ORF">GCM10011518_44010</name>
</gene>
<evidence type="ECO:0000313" key="1">
    <source>
        <dbReference type="EMBL" id="GGF29955.1"/>
    </source>
</evidence>
<dbReference type="EMBL" id="BMKP01000016">
    <property type="protein sequence ID" value="GGF29955.1"/>
    <property type="molecule type" value="Genomic_DNA"/>
</dbReference>
<comment type="caution">
    <text evidence="1">The sequence shown here is derived from an EMBL/GenBank/DDBJ whole genome shotgun (WGS) entry which is preliminary data.</text>
</comment>
<reference evidence="2" key="1">
    <citation type="journal article" date="2019" name="Int. J. Syst. Evol. Microbiol.">
        <title>The Global Catalogue of Microorganisms (GCM) 10K type strain sequencing project: providing services to taxonomists for standard genome sequencing and annotation.</title>
        <authorList>
            <consortium name="The Broad Institute Genomics Platform"/>
            <consortium name="The Broad Institute Genome Sequencing Center for Infectious Disease"/>
            <person name="Wu L."/>
            <person name="Ma J."/>
        </authorList>
    </citation>
    <scope>NUCLEOTIDE SEQUENCE [LARGE SCALE GENOMIC DNA]</scope>
    <source>
        <strain evidence="2">CGMCC 1.16060</strain>
    </source>
</reference>
<proteinExistence type="predicted"/>
<protein>
    <submittedName>
        <fullName evidence="1">Uncharacterized protein</fullName>
    </submittedName>
</protein>
<dbReference type="Proteomes" id="UP000655016">
    <property type="component" value="Unassembled WGS sequence"/>
</dbReference>
<name>A0ABQ1UZ78_9FLAO</name>
<evidence type="ECO:0000313" key="2">
    <source>
        <dbReference type="Proteomes" id="UP000655016"/>
    </source>
</evidence>